<dbReference type="EMBL" id="BKCJ010263651">
    <property type="protein sequence ID" value="GEZ30823.1"/>
    <property type="molecule type" value="Genomic_DNA"/>
</dbReference>
<evidence type="ECO:0000313" key="3">
    <source>
        <dbReference type="EMBL" id="GEZ30823.1"/>
    </source>
</evidence>
<dbReference type="SUPFAM" id="SSF53098">
    <property type="entry name" value="Ribonuclease H-like"/>
    <property type="match status" value="1"/>
</dbReference>
<gene>
    <name evidence="3" type="ORF">Tci_502796</name>
</gene>
<dbReference type="GO" id="GO:0015074">
    <property type="term" value="P:DNA integration"/>
    <property type="evidence" value="ECO:0007669"/>
    <property type="project" value="InterPro"/>
</dbReference>
<proteinExistence type="predicted"/>
<name>A0A699I9K2_TANCI</name>
<feature type="region of interest" description="Disordered" evidence="1">
    <location>
        <begin position="1"/>
        <end position="47"/>
    </location>
</feature>
<keyword evidence="3" id="KW-0695">RNA-directed DNA polymerase</keyword>
<organism evidence="3">
    <name type="scientific">Tanacetum cinerariifolium</name>
    <name type="common">Dalmatian daisy</name>
    <name type="synonym">Chrysanthemum cinerariifolium</name>
    <dbReference type="NCBI Taxonomy" id="118510"/>
    <lineage>
        <taxon>Eukaryota</taxon>
        <taxon>Viridiplantae</taxon>
        <taxon>Streptophyta</taxon>
        <taxon>Embryophyta</taxon>
        <taxon>Tracheophyta</taxon>
        <taxon>Spermatophyta</taxon>
        <taxon>Magnoliopsida</taxon>
        <taxon>eudicotyledons</taxon>
        <taxon>Gunneridae</taxon>
        <taxon>Pentapetalae</taxon>
        <taxon>asterids</taxon>
        <taxon>campanulids</taxon>
        <taxon>Asterales</taxon>
        <taxon>Asteraceae</taxon>
        <taxon>Asteroideae</taxon>
        <taxon>Anthemideae</taxon>
        <taxon>Anthemidinae</taxon>
        <taxon>Tanacetum</taxon>
    </lineage>
</organism>
<dbReference type="Gene3D" id="3.10.10.10">
    <property type="entry name" value="HIV Type 1 Reverse Transcriptase, subunit A, domain 1"/>
    <property type="match status" value="1"/>
</dbReference>
<dbReference type="PANTHER" id="PTHR15503:SF42">
    <property type="entry name" value="ZINC FINGER, CCHC-TYPE, RETROTRANSPOSON GAG DOMAIN, ASPARTIC PEPTIDASE DOMAIN PROTEIN-RELATED"/>
    <property type="match status" value="1"/>
</dbReference>
<keyword evidence="3" id="KW-0808">Transferase</keyword>
<dbReference type="Gene3D" id="3.30.420.10">
    <property type="entry name" value="Ribonuclease H-like superfamily/Ribonuclease H"/>
    <property type="match status" value="1"/>
</dbReference>
<accession>A0A699I9K2</accession>
<dbReference type="InterPro" id="IPR043502">
    <property type="entry name" value="DNA/RNA_pol_sf"/>
</dbReference>
<dbReference type="Gene3D" id="3.30.70.270">
    <property type="match status" value="1"/>
</dbReference>
<evidence type="ECO:0000259" key="2">
    <source>
        <dbReference type="PROSITE" id="PS50994"/>
    </source>
</evidence>
<feature type="domain" description="Integrase catalytic" evidence="2">
    <location>
        <begin position="374"/>
        <end position="554"/>
    </location>
</feature>
<dbReference type="InterPro" id="IPR043128">
    <property type="entry name" value="Rev_trsase/Diguanyl_cyclase"/>
</dbReference>
<dbReference type="PROSITE" id="PS50994">
    <property type="entry name" value="INTEGRASE"/>
    <property type="match status" value="1"/>
</dbReference>
<dbReference type="Pfam" id="PF24626">
    <property type="entry name" value="SH3_Tf2-1"/>
    <property type="match status" value="1"/>
</dbReference>
<dbReference type="InterPro" id="IPR056924">
    <property type="entry name" value="SH3_Tf2-1"/>
</dbReference>
<comment type="caution">
    <text evidence="3">The sequence shown here is derived from an EMBL/GenBank/DDBJ whole genome shotgun (WGS) entry which is preliminary data.</text>
</comment>
<dbReference type="PANTHER" id="PTHR15503">
    <property type="entry name" value="LDOC1 RELATED"/>
    <property type="match status" value="1"/>
</dbReference>
<dbReference type="SUPFAM" id="SSF56672">
    <property type="entry name" value="DNA/RNA polymerases"/>
    <property type="match status" value="1"/>
</dbReference>
<dbReference type="GO" id="GO:0003676">
    <property type="term" value="F:nucleic acid binding"/>
    <property type="evidence" value="ECO:0007669"/>
    <property type="project" value="InterPro"/>
</dbReference>
<dbReference type="AlphaFoldDB" id="A0A699I9K2"/>
<dbReference type="GO" id="GO:0003964">
    <property type="term" value="F:RNA-directed DNA polymerase activity"/>
    <property type="evidence" value="ECO:0007669"/>
    <property type="project" value="UniProtKB-KW"/>
</dbReference>
<sequence length="598" mass="68785">MITRNVGRPTTETRGRGTSEQDGREGERNQDDNVINDNNQGNVRTMKNSRGGCSYKEFMACNPKDYDGKGGAIVYTPWIKKMESVQDMNCRVGPRVVNPLNARNPTDAREAYFECGGTDHYKATCPRTFVMGTEKAREDPNIVTDIQPSNLGFSYEFKIASGKLIEINKVIRGMDWFSRLKAKIVCHEKVVRISLPNSKILRRKARREGGLRPSREIEFCIDLILGAMSVAKSPYRLEPFEMEELSSQLKELQDKGFIQPSSSPWGAPVLFAKKKDRSFRMCIDYRELNKLTTKNCYPLPRIDDIFDQLQGSQYFSKIDLQTKEENEMHLGLIFELLKKEKLDGLHVDSSKIEAVKNWEAPRTPSERLSELLQQPEIPEWKRKRIAMDFIKLPRTGNGHDAIWVIMDRLTKSAYFLPIRKDFKMERLARLYLNEIVVRHGVPILIISDRDIHFTSSVGDHVLLKVSPGKGVVRFGKKGKLAPRFVGPIEITERIGPAAYRLIIPQELNGVHDTFHVSNLKKCLADPTLHLSLEEQVDTKLNFVEDPVEILEREFKKLKRGRIATVKVRWNSKRRSEFTWEREDQKKLKYQHLFSSGTS</sequence>
<dbReference type="InterPro" id="IPR012337">
    <property type="entry name" value="RNaseH-like_sf"/>
</dbReference>
<feature type="compositionally biased region" description="Low complexity" evidence="1">
    <location>
        <begin position="32"/>
        <end position="43"/>
    </location>
</feature>
<reference evidence="3" key="1">
    <citation type="journal article" date="2019" name="Sci. Rep.">
        <title>Draft genome of Tanacetum cinerariifolium, the natural source of mosquito coil.</title>
        <authorList>
            <person name="Yamashiro T."/>
            <person name="Shiraishi A."/>
            <person name="Satake H."/>
            <person name="Nakayama K."/>
        </authorList>
    </citation>
    <scope>NUCLEOTIDE SEQUENCE</scope>
</reference>
<dbReference type="CDD" id="cd01647">
    <property type="entry name" value="RT_LTR"/>
    <property type="match status" value="1"/>
</dbReference>
<dbReference type="InterPro" id="IPR001584">
    <property type="entry name" value="Integrase_cat-core"/>
</dbReference>
<protein>
    <submittedName>
        <fullName evidence="3">Reverse transcriptase domain-containing protein</fullName>
    </submittedName>
</protein>
<keyword evidence="3" id="KW-0548">Nucleotidyltransferase</keyword>
<feature type="compositionally biased region" description="Basic and acidic residues" evidence="1">
    <location>
        <begin position="11"/>
        <end position="31"/>
    </location>
</feature>
<evidence type="ECO:0000256" key="1">
    <source>
        <dbReference type="SAM" id="MobiDB-lite"/>
    </source>
</evidence>
<dbReference type="InterPro" id="IPR032567">
    <property type="entry name" value="RTL1-rel"/>
</dbReference>
<dbReference type="InterPro" id="IPR036397">
    <property type="entry name" value="RNaseH_sf"/>
</dbReference>